<dbReference type="OrthoDB" id="9979965at2759"/>
<dbReference type="EMBL" id="SEYY01022151">
    <property type="protein sequence ID" value="KAB7495758.1"/>
    <property type="molecule type" value="Genomic_DNA"/>
</dbReference>
<dbReference type="AlphaFoldDB" id="A0A5N5SPT8"/>
<sequence length="192" mass="21653">MTSPIFARMFASESDSIILDDNPDAIKWILMHAYFGHCEPPSKVSDIIILHEFLHKYAMNEMAMKCILILRKSINVETLDEIYAEIQKSGRKLLEIASKGSISPDLFLTVIGSESLEVLEIDIFKAVMSWAKMKIKSFENLDFKNMQQEEILGPVSEEEIFTKEEIVGILLASKNVSGERANDGESSYGDIN</sequence>
<accession>A0A5N5SPT8</accession>
<reference evidence="1 2" key="1">
    <citation type="journal article" date="2019" name="PLoS Biol.">
        <title>Sex chromosomes control vertical transmission of feminizing Wolbachia symbionts in an isopod.</title>
        <authorList>
            <person name="Becking T."/>
            <person name="Chebbi M.A."/>
            <person name="Giraud I."/>
            <person name="Moumen B."/>
            <person name="Laverre T."/>
            <person name="Caubet Y."/>
            <person name="Peccoud J."/>
            <person name="Gilbert C."/>
            <person name="Cordaux R."/>
        </authorList>
    </citation>
    <scope>NUCLEOTIDE SEQUENCE [LARGE SCALE GENOMIC DNA]</scope>
    <source>
        <strain evidence="1">ANa2</strain>
        <tissue evidence="1">Whole body excluding digestive tract and cuticle</tissue>
    </source>
</reference>
<organism evidence="1 2">
    <name type="scientific">Armadillidium nasatum</name>
    <dbReference type="NCBI Taxonomy" id="96803"/>
    <lineage>
        <taxon>Eukaryota</taxon>
        <taxon>Metazoa</taxon>
        <taxon>Ecdysozoa</taxon>
        <taxon>Arthropoda</taxon>
        <taxon>Crustacea</taxon>
        <taxon>Multicrustacea</taxon>
        <taxon>Malacostraca</taxon>
        <taxon>Eumalacostraca</taxon>
        <taxon>Peracarida</taxon>
        <taxon>Isopoda</taxon>
        <taxon>Oniscidea</taxon>
        <taxon>Crinocheta</taxon>
        <taxon>Armadillidiidae</taxon>
        <taxon>Armadillidium</taxon>
    </lineage>
</organism>
<dbReference type="InterPro" id="IPR011333">
    <property type="entry name" value="SKP1/BTB/POZ_sf"/>
</dbReference>
<comment type="caution">
    <text evidence="1">The sequence shown here is derived from an EMBL/GenBank/DDBJ whole genome shotgun (WGS) entry which is preliminary data.</text>
</comment>
<evidence type="ECO:0000313" key="2">
    <source>
        <dbReference type="Proteomes" id="UP000326759"/>
    </source>
</evidence>
<gene>
    <name evidence="1" type="ORF">Anas_10342</name>
</gene>
<evidence type="ECO:0008006" key="3">
    <source>
        <dbReference type="Google" id="ProtNLM"/>
    </source>
</evidence>
<evidence type="ECO:0000313" key="1">
    <source>
        <dbReference type="EMBL" id="KAB7495758.1"/>
    </source>
</evidence>
<keyword evidence="2" id="KW-1185">Reference proteome</keyword>
<proteinExistence type="predicted"/>
<feature type="non-terminal residue" evidence="1">
    <location>
        <position position="192"/>
    </location>
</feature>
<dbReference type="Gene3D" id="3.30.710.10">
    <property type="entry name" value="Potassium Channel Kv1.1, Chain A"/>
    <property type="match status" value="1"/>
</dbReference>
<dbReference type="Proteomes" id="UP000326759">
    <property type="component" value="Unassembled WGS sequence"/>
</dbReference>
<name>A0A5N5SPT8_9CRUS</name>
<protein>
    <recommendedName>
        <fullName evidence="3">BTB domain-containing protein</fullName>
    </recommendedName>
</protein>